<evidence type="ECO:0000313" key="2">
    <source>
        <dbReference type="Proteomes" id="UP001174136"/>
    </source>
</evidence>
<dbReference type="AlphaFoldDB" id="A0AA47M069"/>
<sequence length="302" mass="33040">MTIGEGRNEDRLVNRELCLLAQLPLHHDGSVQSPHYCRRHTDPPVDLPLHPPLTCEQDPEVLELLHLGQDLIPDPESALHPFPVEDHGLGFGGADSHPGRFTLGCEPVQQKLEVTPHNIQGFKELRSDLIHPRGPATEELFDHLGDLSPRDRRAHTRVPRPCFLTRRRVGGIEEVFEVFLPPIHNVPSRGQQCTVSTIHSVNDALLPPPETPDGGPEPLQSRPEVVLHGLTELLPCPGFCLSNRRSCAPLVLPVPACCCPIGLLLQFDGIPHRRCPPAGSGIAATAGTDHLAAKYSELLFGP</sequence>
<evidence type="ECO:0000313" key="1">
    <source>
        <dbReference type="EMBL" id="KAK0131162.1"/>
    </source>
</evidence>
<comment type="caution">
    <text evidence="1">The sequence shown here is derived from an EMBL/GenBank/DDBJ whole genome shotgun (WGS) entry which is preliminary data.</text>
</comment>
<proteinExistence type="predicted"/>
<accession>A0AA47M069</accession>
<organism evidence="1 2">
    <name type="scientific">Merluccius polli</name>
    <name type="common">Benguela hake</name>
    <name type="synonym">Merluccius cadenati</name>
    <dbReference type="NCBI Taxonomy" id="89951"/>
    <lineage>
        <taxon>Eukaryota</taxon>
        <taxon>Metazoa</taxon>
        <taxon>Chordata</taxon>
        <taxon>Craniata</taxon>
        <taxon>Vertebrata</taxon>
        <taxon>Euteleostomi</taxon>
        <taxon>Actinopterygii</taxon>
        <taxon>Neopterygii</taxon>
        <taxon>Teleostei</taxon>
        <taxon>Neoteleostei</taxon>
        <taxon>Acanthomorphata</taxon>
        <taxon>Zeiogadaria</taxon>
        <taxon>Gadariae</taxon>
        <taxon>Gadiformes</taxon>
        <taxon>Gadoidei</taxon>
        <taxon>Merlucciidae</taxon>
        <taxon>Merluccius</taxon>
    </lineage>
</organism>
<protein>
    <submittedName>
        <fullName evidence="1">Uncharacterized protein</fullName>
    </submittedName>
</protein>
<dbReference type="EMBL" id="JAOPHQ010006561">
    <property type="protein sequence ID" value="KAK0131162.1"/>
    <property type="molecule type" value="Genomic_DNA"/>
</dbReference>
<keyword evidence="2" id="KW-1185">Reference proteome</keyword>
<dbReference type="Proteomes" id="UP001174136">
    <property type="component" value="Unassembled WGS sequence"/>
</dbReference>
<name>A0AA47M069_MERPO</name>
<reference evidence="1" key="1">
    <citation type="journal article" date="2023" name="Front. Mar. Sci.">
        <title>A new Merluccius polli reference genome to investigate the effects of global change in West African waters.</title>
        <authorList>
            <person name="Mateo J.L."/>
            <person name="Blanco-Fernandez C."/>
            <person name="Garcia-Vazquez E."/>
            <person name="Machado-Schiaffino G."/>
        </authorList>
    </citation>
    <scope>NUCLEOTIDE SEQUENCE</scope>
    <source>
        <strain evidence="1">C29</strain>
        <tissue evidence="1">Fin</tissue>
    </source>
</reference>
<gene>
    <name evidence="1" type="ORF">N1851_034135</name>
</gene>